<proteinExistence type="predicted"/>
<feature type="compositionally biased region" description="Basic and acidic residues" evidence="1">
    <location>
        <begin position="81"/>
        <end position="104"/>
    </location>
</feature>
<feature type="region of interest" description="Disordered" evidence="1">
    <location>
        <begin position="324"/>
        <end position="350"/>
    </location>
</feature>
<feature type="region of interest" description="Disordered" evidence="1">
    <location>
        <begin position="241"/>
        <end position="260"/>
    </location>
</feature>
<dbReference type="Proteomes" id="UP000800092">
    <property type="component" value="Unassembled WGS sequence"/>
</dbReference>
<sequence length="350" mass="37638">MAQTHPSLDALKQIIDRVLIESGKAVRLSLNPTPREGSSPLDRIKKDLPTWANDYHEALDRLETDIVKAQRILRNDLATRQQERKQREKAAEMERQNKEREEAAPPRNQTAITANDKKQIDTPSEHPSQPVKSESTAEVEKEAPDSQAKRTAPSSENTGLIVPTAKPTDSANQQPKPQATADPSKTSKPPVTSTDPFPEPTPTSAGLKDFDFDSMFPDSVGTGNDINADANANDDFDFDMGLVDNNTGNNPTNDTGQTSMDSLLPGLESYANSLGDTAGTADLTMSDFAPAGGTNAQGDATQDGANAGGDSTFDDLFSYTDFEMGQAAGQGDGNNGTLDTEFEDLFFNPD</sequence>
<feature type="compositionally biased region" description="Polar residues" evidence="1">
    <location>
        <begin position="125"/>
        <end position="136"/>
    </location>
</feature>
<name>A0A6A6H5P6_VIRVR</name>
<gene>
    <name evidence="2" type="ORF">EV356DRAFT_568066</name>
</gene>
<feature type="compositionally biased region" description="Polar residues" evidence="1">
    <location>
        <begin position="167"/>
        <end position="195"/>
    </location>
</feature>
<feature type="compositionally biased region" description="Polar residues" evidence="1">
    <location>
        <begin position="294"/>
        <end position="304"/>
    </location>
</feature>
<dbReference type="OrthoDB" id="5409998at2759"/>
<feature type="compositionally biased region" description="Basic and acidic residues" evidence="1">
    <location>
        <begin position="138"/>
        <end position="148"/>
    </location>
</feature>
<feature type="compositionally biased region" description="Basic and acidic residues" evidence="1">
    <location>
        <begin position="115"/>
        <end position="124"/>
    </location>
</feature>
<evidence type="ECO:0000313" key="3">
    <source>
        <dbReference type="Proteomes" id="UP000800092"/>
    </source>
</evidence>
<feature type="region of interest" description="Disordered" evidence="1">
    <location>
        <begin position="75"/>
        <end position="234"/>
    </location>
</feature>
<dbReference type="AlphaFoldDB" id="A0A6A6H5P6"/>
<protein>
    <submittedName>
        <fullName evidence="2">Uncharacterized protein</fullName>
    </submittedName>
</protein>
<evidence type="ECO:0000313" key="2">
    <source>
        <dbReference type="EMBL" id="KAF2233414.1"/>
    </source>
</evidence>
<reference evidence="2" key="1">
    <citation type="journal article" date="2020" name="Stud. Mycol.">
        <title>101 Dothideomycetes genomes: a test case for predicting lifestyles and emergence of pathogens.</title>
        <authorList>
            <person name="Haridas S."/>
            <person name="Albert R."/>
            <person name="Binder M."/>
            <person name="Bloem J."/>
            <person name="Labutti K."/>
            <person name="Salamov A."/>
            <person name="Andreopoulos B."/>
            <person name="Baker S."/>
            <person name="Barry K."/>
            <person name="Bills G."/>
            <person name="Bluhm B."/>
            <person name="Cannon C."/>
            <person name="Castanera R."/>
            <person name="Culley D."/>
            <person name="Daum C."/>
            <person name="Ezra D."/>
            <person name="Gonzalez J."/>
            <person name="Henrissat B."/>
            <person name="Kuo A."/>
            <person name="Liang C."/>
            <person name="Lipzen A."/>
            <person name="Lutzoni F."/>
            <person name="Magnuson J."/>
            <person name="Mondo S."/>
            <person name="Nolan M."/>
            <person name="Ohm R."/>
            <person name="Pangilinan J."/>
            <person name="Park H.-J."/>
            <person name="Ramirez L."/>
            <person name="Alfaro M."/>
            <person name="Sun H."/>
            <person name="Tritt A."/>
            <person name="Yoshinaga Y."/>
            <person name="Zwiers L.-H."/>
            <person name="Turgeon B."/>
            <person name="Goodwin S."/>
            <person name="Spatafora J."/>
            <person name="Crous P."/>
            <person name="Grigoriev I."/>
        </authorList>
    </citation>
    <scope>NUCLEOTIDE SEQUENCE</scope>
    <source>
        <strain evidence="2">Tuck. ex Michener</strain>
    </source>
</reference>
<evidence type="ECO:0000256" key="1">
    <source>
        <dbReference type="SAM" id="MobiDB-lite"/>
    </source>
</evidence>
<feature type="compositionally biased region" description="Low complexity" evidence="1">
    <location>
        <begin position="244"/>
        <end position="258"/>
    </location>
</feature>
<dbReference type="EMBL" id="ML991807">
    <property type="protein sequence ID" value="KAF2233414.1"/>
    <property type="molecule type" value="Genomic_DNA"/>
</dbReference>
<keyword evidence="3" id="KW-1185">Reference proteome</keyword>
<organism evidence="2 3">
    <name type="scientific">Viridothelium virens</name>
    <name type="common">Speckled blister lichen</name>
    <name type="synonym">Trypethelium virens</name>
    <dbReference type="NCBI Taxonomy" id="1048519"/>
    <lineage>
        <taxon>Eukaryota</taxon>
        <taxon>Fungi</taxon>
        <taxon>Dikarya</taxon>
        <taxon>Ascomycota</taxon>
        <taxon>Pezizomycotina</taxon>
        <taxon>Dothideomycetes</taxon>
        <taxon>Dothideomycetes incertae sedis</taxon>
        <taxon>Trypetheliales</taxon>
        <taxon>Trypetheliaceae</taxon>
        <taxon>Viridothelium</taxon>
    </lineage>
</organism>
<feature type="region of interest" description="Disordered" evidence="1">
    <location>
        <begin position="285"/>
        <end position="312"/>
    </location>
</feature>
<accession>A0A6A6H5P6</accession>